<dbReference type="EMBL" id="LK022848">
    <property type="protein sequence ID" value="CDR09631.1"/>
    <property type="molecule type" value="Genomic_DNA"/>
</dbReference>
<dbReference type="GeneID" id="32464713"/>
<protein>
    <submittedName>
        <fullName evidence="1">Uncharacterized protein</fullName>
    </submittedName>
</protein>
<dbReference type="AlphaFoldDB" id="A0A060ZUY4"/>
<dbReference type="PATRIC" id="fig|576784.4.peg.6350"/>
<reference evidence="1" key="1">
    <citation type="submission" date="2014-05" db="EMBL/GenBank/DDBJ databases">
        <authorList>
            <person name="Horn Fabian"/>
        </authorList>
    </citation>
    <scope>NUCLEOTIDE SEQUENCE</scope>
</reference>
<name>A0A060ZUY4_9ACTN</name>
<organism evidence="1">
    <name type="scientific">Streptomyces iranensis</name>
    <dbReference type="NCBI Taxonomy" id="576784"/>
    <lineage>
        <taxon>Bacteria</taxon>
        <taxon>Bacillati</taxon>
        <taxon>Actinomycetota</taxon>
        <taxon>Actinomycetes</taxon>
        <taxon>Kitasatosporales</taxon>
        <taxon>Streptomycetaceae</taxon>
        <taxon>Streptomyces</taxon>
        <taxon>Streptomyces violaceusniger group</taxon>
    </lineage>
</organism>
<gene>
    <name evidence="1" type="ORF">SIRAN6236</name>
</gene>
<accession>A0A060ZUY4</accession>
<proteinExistence type="predicted"/>
<sequence length="69" mass="7570">MYLLYGAMGTCAFSVHCTATETATVLWTIVLIYVPVFVQVQLDAVRAPATRPPCICGQVLDYLKSIFKA</sequence>
<evidence type="ECO:0000313" key="1">
    <source>
        <dbReference type="EMBL" id="CDR09631.1"/>
    </source>
</evidence>
<dbReference type="HOGENOM" id="CLU_2774181_0_0_11"/>